<feature type="compositionally biased region" description="Low complexity" evidence="1">
    <location>
        <begin position="137"/>
        <end position="146"/>
    </location>
</feature>
<comment type="caution">
    <text evidence="2">The sequence shown here is derived from an EMBL/GenBank/DDBJ whole genome shotgun (WGS) entry which is preliminary data.</text>
</comment>
<name>A0A5M8PNZ6_9LECA</name>
<organism evidence="2 3">
    <name type="scientific">Lasallia pustulata</name>
    <dbReference type="NCBI Taxonomy" id="136370"/>
    <lineage>
        <taxon>Eukaryota</taxon>
        <taxon>Fungi</taxon>
        <taxon>Dikarya</taxon>
        <taxon>Ascomycota</taxon>
        <taxon>Pezizomycotina</taxon>
        <taxon>Lecanoromycetes</taxon>
        <taxon>OSLEUM clade</taxon>
        <taxon>Umbilicariomycetidae</taxon>
        <taxon>Umbilicariales</taxon>
        <taxon>Umbilicariaceae</taxon>
        <taxon>Lasallia</taxon>
    </lineage>
</organism>
<feature type="region of interest" description="Disordered" evidence="1">
    <location>
        <begin position="101"/>
        <end position="203"/>
    </location>
</feature>
<accession>A0A5M8PNZ6</accession>
<dbReference type="Proteomes" id="UP000324767">
    <property type="component" value="Unassembled WGS sequence"/>
</dbReference>
<sequence>MCRVPVESLSIMSPLIYSLYLTRLLRKTGIDSHCQTFANKIPPSTSNKDRNKQDSPPNAVFSQRLLPMQQSQNTKPSLFTRIHIFTHILLTLQLPLPPLHNRTLTHSQTSNSFPSPPPPPPRLRHHLHPPPSPPLQPLLLHLHPPNQRAPPPNPPPIPIKNDGNGNNSDLHQPQQRARPTRIQPPIHRRPRQRQRPAKQAAHD</sequence>
<feature type="compositionally biased region" description="Pro residues" evidence="1">
    <location>
        <begin position="147"/>
        <end position="158"/>
    </location>
</feature>
<evidence type="ECO:0000256" key="1">
    <source>
        <dbReference type="SAM" id="MobiDB-lite"/>
    </source>
</evidence>
<reference evidence="2 3" key="1">
    <citation type="submission" date="2019-09" db="EMBL/GenBank/DDBJ databases">
        <title>The hologenome of the rock-dwelling lichen Lasallia pustulata.</title>
        <authorList>
            <person name="Greshake Tzovaras B."/>
            <person name="Segers F."/>
            <person name="Bicker A."/>
            <person name="Dal Grande F."/>
            <person name="Otte J."/>
            <person name="Hankeln T."/>
            <person name="Schmitt I."/>
            <person name="Ebersberger I."/>
        </authorList>
    </citation>
    <scope>NUCLEOTIDE SEQUENCE [LARGE SCALE GENOMIC DNA]</scope>
    <source>
        <strain evidence="2">A1-1</strain>
    </source>
</reference>
<gene>
    <name evidence="2" type="ORF">FRX48_04546</name>
</gene>
<evidence type="ECO:0000313" key="3">
    <source>
        <dbReference type="Proteomes" id="UP000324767"/>
    </source>
</evidence>
<feature type="compositionally biased region" description="Polar residues" evidence="1">
    <location>
        <begin position="102"/>
        <end position="113"/>
    </location>
</feature>
<feature type="compositionally biased region" description="Basic residues" evidence="1">
    <location>
        <begin position="186"/>
        <end position="196"/>
    </location>
</feature>
<protein>
    <submittedName>
        <fullName evidence="2">Uncharacterized protein</fullName>
    </submittedName>
</protein>
<proteinExistence type="predicted"/>
<dbReference type="AlphaFoldDB" id="A0A5M8PNZ6"/>
<feature type="region of interest" description="Disordered" evidence="1">
    <location>
        <begin position="37"/>
        <end position="59"/>
    </location>
</feature>
<dbReference type="EMBL" id="VXIT01000007">
    <property type="protein sequence ID" value="KAA6411266.1"/>
    <property type="molecule type" value="Genomic_DNA"/>
</dbReference>
<evidence type="ECO:0000313" key="2">
    <source>
        <dbReference type="EMBL" id="KAA6411266.1"/>
    </source>
</evidence>
<feature type="compositionally biased region" description="Polar residues" evidence="1">
    <location>
        <begin position="168"/>
        <end position="177"/>
    </location>
</feature>
<feature type="compositionally biased region" description="Polar residues" evidence="1">
    <location>
        <begin position="37"/>
        <end position="46"/>
    </location>
</feature>